<dbReference type="EMBL" id="JBHSMG010000002">
    <property type="protein sequence ID" value="MFC5502859.1"/>
    <property type="molecule type" value="Genomic_DNA"/>
</dbReference>
<evidence type="ECO:0000313" key="2">
    <source>
        <dbReference type="EMBL" id="MFC5502859.1"/>
    </source>
</evidence>
<protein>
    <submittedName>
        <fullName evidence="2">DUF4166 domain-containing protein</fullName>
    </submittedName>
</protein>
<keyword evidence="3" id="KW-1185">Reference proteome</keyword>
<accession>A0ABW0NR44</accession>
<name>A0ABW0NR44_9MICO</name>
<feature type="domain" description="DUF4166" evidence="1">
    <location>
        <begin position="17"/>
        <end position="198"/>
    </location>
</feature>
<dbReference type="RefSeq" id="WP_386740559.1">
    <property type="nucleotide sequence ID" value="NZ_JBHSMG010000002.1"/>
</dbReference>
<comment type="caution">
    <text evidence="2">The sequence shown here is derived from an EMBL/GenBank/DDBJ whole genome shotgun (WGS) entry which is preliminary data.</text>
</comment>
<dbReference type="InterPro" id="IPR025311">
    <property type="entry name" value="DUF4166"/>
</dbReference>
<organism evidence="2 3">
    <name type="scientific">Lysinimonas soli</name>
    <dbReference type="NCBI Taxonomy" id="1074233"/>
    <lineage>
        <taxon>Bacteria</taxon>
        <taxon>Bacillati</taxon>
        <taxon>Actinomycetota</taxon>
        <taxon>Actinomycetes</taxon>
        <taxon>Micrococcales</taxon>
        <taxon>Microbacteriaceae</taxon>
        <taxon>Lysinimonas</taxon>
    </lineage>
</organism>
<dbReference type="Proteomes" id="UP001596039">
    <property type="component" value="Unassembled WGS sequence"/>
</dbReference>
<dbReference type="Pfam" id="PF13761">
    <property type="entry name" value="DUF4166"/>
    <property type="match status" value="1"/>
</dbReference>
<proteinExistence type="predicted"/>
<evidence type="ECO:0000259" key="1">
    <source>
        <dbReference type="Pfam" id="PF13761"/>
    </source>
</evidence>
<sequence>MTGSVYQRVLGPRFAELDPSLAAYFSLPPAGHRGHGSGVYAVAGSRLRWARPLWAFLAWRQVLFPELGRGVPFTVVNTPTADGRLTAVRSFAFPGHERVMADAMSVVDGRLHDRLGRRGGLEVELLLDVVDGGLHMTSLRQWLHLGAVRVRIPSVVHVLLAETALAPGASAVPDARQRVDVRMTAPLLGEVFRYTGDFVYRQL</sequence>
<reference evidence="3" key="1">
    <citation type="journal article" date="2019" name="Int. J. Syst. Evol. Microbiol.">
        <title>The Global Catalogue of Microorganisms (GCM) 10K type strain sequencing project: providing services to taxonomists for standard genome sequencing and annotation.</title>
        <authorList>
            <consortium name="The Broad Institute Genomics Platform"/>
            <consortium name="The Broad Institute Genome Sequencing Center for Infectious Disease"/>
            <person name="Wu L."/>
            <person name="Ma J."/>
        </authorList>
    </citation>
    <scope>NUCLEOTIDE SEQUENCE [LARGE SCALE GENOMIC DNA]</scope>
    <source>
        <strain evidence="3">CGMCC 4.6997</strain>
    </source>
</reference>
<evidence type="ECO:0000313" key="3">
    <source>
        <dbReference type="Proteomes" id="UP001596039"/>
    </source>
</evidence>
<gene>
    <name evidence="2" type="ORF">ACFPJ4_11465</name>
</gene>